<dbReference type="AlphaFoldDB" id="A0A0D2HRJ6"/>
<sequence>MASSLSTDEPTPVNFLTLYKSGGSRDSAGKVIDVTCIEVENPGALRFLPLGDDAQVIGRQATNYARPLNPLKASRELMRNWLHTCELDHHACKSADSRIRSRGKGPKRLVNVRTMCVEDVPSSVEARYFALSYVWGNASRRRLSGEETKVKSDGKALSAHRVVRDAMELTREFNETYLWVDSFCVRQEDAHERASEIAQMNNVYY</sequence>
<dbReference type="VEuPathDB" id="FungiDB:Z519_12459"/>
<dbReference type="PANTHER" id="PTHR33112:SF12">
    <property type="entry name" value="HETEROKARYON INCOMPATIBILITY DOMAIN-CONTAINING PROTEIN"/>
    <property type="match status" value="1"/>
</dbReference>
<gene>
    <name evidence="2" type="ORF">Z519_12459</name>
</gene>
<accession>A0A0D2HRJ6</accession>
<dbReference type="OrthoDB" id="4127785at2759"/>
<evidence type="ECO:0000313" key="3">
    <source>
        <dbReference type="Proteomes" id="UP000053789"/>
    </source>
</evidence>
<organism evidence="2 3">
    <name type="scientific">Cladophialophora bantiana (strain ATCC 10958 / CBS 173.52 / CDC B-1940 / NIH 8579)</name>
    <name type="common">Xylohypha bantiana</name>
    <dbReference type="NCBI Taxonomy" id="1442370"/>
    <lineage>
        <taxon>Eukaryota</taxon>
        <taxon>Fungi</taxon>
        <taxon>Dikarya</taxon>
        <taxon>Ascomycota</taxon>
        <taxon>Pezizomycotina</taxon>
        <taxon>Eurotiomycetes</taxon>
        <taxon>Chaetothyriomycetidae</taxon>
        <taxon>Chaetothyriales</taxon>
        <taxon>Herpotrichiellaceae</taxon>
        <taxon>Cladophialophora</taxon>
    </lineage>
</organism>
<evidence type="ECO:0000259" key="1">
    <source>
        <dbReference type="Pfam" id="PF06985"/>
    </source>
</evidence>
<dbReference type="InterPro" id="IPR010730">
    <property type="entry name" value="HET"/>
</dbReference>
<dbReference type="RefSeq" id="XP_016613663.1">
    <property type="nucleotide sequence ID" value="XM_016770165.1"/>
</dbReference>
<dbReference type="Proteomes" id="UP000053789">
    <property type="component" value="Unassembled WGS sequence"/>
</dbReference>
<dbReference type="Pfam" id="PF06985">
    <property type="entry name" value="HET"/>
    <property type="match status" value="1"/>
</dbReference>
<dbReference type="GeneID" id="27705387"/>
<keyword evidence="3" id="KW-1185">Reference proteome</keyword>
<protein>
    <recommendedName>
        <fullName evidence="1">Heterokaryon incompatibility domain-containing protein</fullName>
    </recommendedName>
</protein>
<evidence type="ECO:0000313" key="2">
    <source>
        <dbReference type="EMBL" id="KIW86994.1"/>
    </source>
</evidence>
<proteinExistence type="predicted"/>
<dbReference type="PANTHER" id="PTHR33112">
    <property type="entry name" value="DOMAIN PROTEIN, PUTATIVE-RELATED"/>
    <property type="match status" value="1"/>
</dbReference>
<dbReference type="HOGENOM" id="CLU_1337375_0_0_1"/>
<dbReference type="EMBL" id="KN847008">
    <property type="protein sequence ID" value="KIW86994.1"/>
    <property type="molecule type" value="Genomic_DNA"/>
</dbReference>
<reference evidence="2" key="1">
    <citation type="submission" date="2015-01" db="EMBL/GenBank/DDBJ databases">
        <title>The Genome Sequence of Cladophialophora bantiana CBS 173.52.</title>
        <authorList>
            <consortium name="The Broad Institute Genomics Platform"/>
            <person name="Cuomo C."/>
            <person name="de Hoog S."/>
            <person name="Gorbushina A."/>
            <person name="Stielow B."/>
            <person name="Teixiera M."/>
            <person name="Abouelleil A."/>
            <person name="Chapman S.B."/>
            <person name="Priest M."/>
            <person name="Young S.K."/>
            <person name="Wortman J."/>
            <person name="Nusbaum C."/>
            <person name="Birren B."/>
        </authorList>
    </citation>
    <scope>NUCLEOTIDE SEQUENCE [LARGE SCALE GENOMIC DNA]</scope>
    <source>
        <strain evidence="2">CBS 173.52</strain>
    </source>
</reference>
<feature type="domain" description="Heterokaryon incompatibility" evidence="1">
    <location>
        <begin position="128"/>
        <end position="204"/>
    </location>
</feature>
<name>A0A0D2HRJ6_CLAB1</name>